<feature type="region of interest" description="Disordered" evidence="12">
    <location>
        <begin position="1294"/>
        <end position="1472"/>
    </location>
</feature>
<dbReference type="InterPro" id="IPR036890">
    <property type="entry name" value="HATPase_C_sf"/>
</dbReference>
<dbReference type="CDD" id="cd06225">
    <property type="entry name" value="HAMP"/>
    <property type="match status" value="1"/>
</dbReference>
<evidence type="ECO:0000256" key="11">
    <source>
        <dbReference type="ARBA" id="ARBA00023012"/>
    </source>
</evidence>
<gene>
    <name evidence="15" type="ORF">ATL51_2871</name>
</gene>
<feature type="region of interest" description="Disordered" evidence="12">
    <location>
        <begin position="648"/>
        <end position="1275"/>
    </location>
</feature>
<keyword evidence="9" id="KW-0067">ATP-binding</keyword>
<dbReference type="InterPro" id="IPR003594">
    <property type="entry name" value="HATPase_dom"/>
</dbReference>
<keyword evidence="8 15" id="KW-0418">Kinase</keyword>
<feature type="compositionally biased region" description="Basic and acidic residues" evidence="12">
    <location>
        <begin position="1430"/>
        <end position="1443"/>
    </location>
</feature>
<feature type="compositionally biased region" description="Acidic residues" evidence="12">
    <location>
        <begin position="929"/>
        <end position="943"/>
    </location>
</feature>
<proteinExistence type="predicted"/>
<evidence type="ECO:0000259" key="14">
    <source>
        <dbReference type="PROSITE" id="PS50885"/>
    </source>
</evidence>
<feature type="domain" description="HAMP" evidence="14">
    <location>
        <begin position="347"/>
        <end position="415"/>
    </location>
</feature>
<evidence type="ECO:0000256" key="10">
    <source>
        <dbReference type="ARBA" id="ARBA00022989"/>
    </source>
</evidence>
<comment type="subcellular location">
    <subcellularLocation>
        <location evidence="2">Membrane</location>
    </subcellularLocation>
</comment>
<feature type="compositionally biased region" description="Low complexity" evidence="12">
    <location>
        <begin position="875"/>
        <end position="896"/>
    </location>
</feature>
<comment type="catalytic activity">
    <reaction evidence="1">
        <text>ATP + protein L-histidine = ADP + protein N-phospho-L-histidine.</text>
        <dbReference type="EC" id="2.7.13.3"/>
    </reaction>
</comment>
<keyword evidence="4" id="KW-0597">Phosphoprotein</keyword>
<evidence type="ECO:0000256" key="6">
    <source>
        <dbReference type="ARBA" id="ARBA00022692"/>
    </source>
</evidence>
<keyword evidence="11" id="KW-0902">Two-component regulatory system</keyword>
<dbReference type="SMART" id="SM00387">
    <property type="entry name" value="HATPase_c"/>
    <property type="match status" value="1"/>
</dbReference>
<evidence type="ECO:0000256" key="4">
    <source>
        <dbReference type="ARBA" id="ARBA00022553"/>
    </source>
</evidence>
<reference evidence="15 16" key="1">
    <citation type="submission" date="2017-11" db="EMBL/GenBank/DDBJ databases">
        <title>Sequencing the genomes of 1000 actinobacteria strains.</title>
        <authorList>
            <person name="Klenk H.-P."/>
        </authorList>
    </citation>
    <scope>NUCLEOTIDE SEQUENCE [LARGE SCALE GENOMIC DNA]</scope>
    <source>
        <strain evidence="15 16">DSM 44104</strain>
    </source>
</reference>
<feature type="compositionally biased region" description="Polar residues" evidence="12">
    <location>
        <begin position="725"/>
        <end position="750"/>
    </location>
</feature>
<evidence type="ECO:0000256" key="13">
    <source>
        <dbReference type="SAM" id="Phobius"/>
    </source>
</evidence>
<dbReference type="Pfam" id="PF00672">
    <property type="entry name" value="HAMP"/>
    <property type="match status" value="1"/>
</dbReference>
<evidence type="ECO:0000256" key="1">
    <source>
        <dbReference type="ARBA" id="ARBA00000085"/>
    </source>
</evidence>
<dbReference type="InterPro" id="IPR013587">
    <property type="entry name" value="Nitrate/nitrite_sensing"/>
</dbReference>
<evidence type="ECO:0000256" key="9">
    <source>
        <dbReference type="ARBA" id="ARBA00022840"/>
    </source>
</evidence>
<dbReference type="EMBL" id="PHUJ01000003">
    <property type="protein sequence ID" value="PKB31190.1"/>
    <property type="molecule type" value="Genomic_DNA"/>
</dbReference>
<feature type="compositionally biased region" description="Low complexity" evidence="12">
    <location>
        <begin position="1223"/>
        <end position="1234"/>
    </location>
</feature>
<keyword evidence="13" id="KW-0472">Membrane</keyword>
<evidence type="ECO:0000256" key="3">
    <source>
        <dbReference type="ARBA" id="ARBA00012438"/>
    </source>
</evidence>
<protein>
    <recommendedName>
        <fullName evidence="3">histidine kinase</fullName>
        <ecNumber evidence="3">2.7.13.3</ecNumber>
    </recommendedName>
</protein>
<evidence type="ECO:0000256" key="2">
    <source>
        <dbReference type="ARBA" id="ARBA00004370"/>
    </source>
</evidence>
<accession>A0AA44UPX3</accession>
<dbReference type="Gene3D" id="3.30.565.10">
    <property type="entry name" value="Histidine kinase-like ATPase, C-terminal domain"/>
    <property type="match status" value="1"/>
</dbReference>
<dbReference type="Pfam" id="PF02518">
    <property type="entry name" value="HATPase_c"/>
    <property type="match status" value="1"/>
</dbReference>
<organism evidence="15 16">
    <name type="scientific">Pseudonocardia alni</name>
    <name type="common">Amycolata alni</name>
    <dbReference type="NCBI Taxonomy" id="33907"/>
    <lineage>
        <taxon>Bacteria</taxon>
        <taxon>Bacillati</taxon>
        <taxon>Actinomycetota</taxon>
        <taxon>Actinomycetes</taxon>
        <taxon>Pseudonocardiales</taxon>
        <taxon>Pseudonocardiaceae</taxon>
        <taxon>Pseudonocardia</taxon>
    </lineage>
</organism>
<evidence type="ECO:0000313" key="16">
    <source>
        <dbReference type="Proteomes" id="UP000232453"/>
    </source>
</evidence>
<evidence type="ECO:0000256" key="5">
    <source>
        <dbReference type="ARBA" id="ARBA00022679"/>
    </source>
</evidence>
<dbReference type="GO" id="GO:0016020">
    <property type="term" value="C:membrane"/>
    <property type="evidence" value="ECO:0007669"/>
    <property type="project" value="UniProtKB-SubCell"/>
</dbReference>
<dbReference type="InterPro" id="IPR003660">
    <property type="entry name" value="HAMP_dom"/>
</dbReference>
<dbReference type="SUPFAM" id="SSF55874">
    <property type="entry name" value="ATPase domain of HSP90 chaperone/DNA topoisomerase II/histidine kinase"/>
    <property type="match status" value="1"/>
</dbReference>
<feature type="compositionally biased region" description="Basic and acidic residues" evidence="12">
    <location>
        <begin position="993"/>
        <end position="1006"/>
    </location>
</feature>
<feature type="compositionally biased region" description="Low complexity" evidence="12">
    <location>
        <begin position="1175"/>
        <end position="1201"/>
    </location>
</feature>
<dbReference type="SMART" id="SM00304">
    <property type="entry name" value="HAMP"/>
    <property type="match status" value="1"/>
</dbReference>
<feature type="compositionally biased region" description="Gly residues" evidence="12">
    <location>
        <begin position="658"/>
        <end position="670"/>
    </location>
</feature>
<keyword evidence="5" id="KW-0808">Transferase</keyword>
<evidence type="ECO:0000313" key="15">
    <source>
        <dbReference type="EMBL" id="PKB31190.1"/>
    </source>
</evidence>
<evidence type="ECO:0000256" key="12">
    <source>
        <dbReference type="SAM" id="MobiDB-lite"/>
    </source>
</evidence>
<name>A0AA44UPX3_PSEA5</name>
<dbReference type="EC" id="2.7.13.3" evidence="3"/>
<feature type="compositionally biased region" description="Low complexity" evidence="12">
    <location>
        <begin position="1065"/>
        <end position="1076"/>
    </location>
</feature>
<feature type="compositionally biased region" description="Low complexity" evidence="12">
    <location>
        <begin position="1298"/>
        <end position="1333"/>
    </location>
</feature>
<evidence type="ECO:0000256" key="7">
    <source>
        <dbReference type="ARBA" id="ARBA00022741"/>
    </source>
</evidence>
<feature type="compositionally biased region" description="Basic and acidic residues" evidence="12">
    <location>
        <begin position="858"/>
        <end position="870"/>
    </location>
</feature>
<keyword evidence="10 13" id="KW-1133">Transmembrane helix</keyword>
<evidence type="ECO:0000256" key="8">
    <source>
        <dbReference type="ARBA" id="ARBA00022777"/>
    </source>
</evidence>
<dbReference type="RefSeq" id="WP_157818360.1">
    <property type="nucleotide sequence ID" value="NZ_JBICSI010000001.1"/>
</dbReference>
<dbReference type="Gene3D" id="6.10.340.10">
    <property type="match status" value="1"/>
</dbReference>
<feature type="transmembrane region" description="Helical" evidence="13">
    <location>
        <begin position="324"/>
        <end position="345"/>
    </location>
</feature>
<dbReference type="GO" id="GO:0000160">
    <property type="term" value="P:phosphorelay signal transduction system"/>
    <property type="evidence" value="ECO:0007669"/>
    <property type="project" value="UniProtKB-KW"/>
</dbReference>
<dbReference type="PANTHER" id="PTHR44936:SF9">
    <property type="entry name" value="SENSOR PROTEIN CREC"/>
    <property type="match status" value="1"/>
</dbReference>
<feature type="compositionally biased region" description="Low complexity" evidence="12">
    <location>
        <begin position="1444"/>
        <end position="1458"/>
    </location>
</feature>
<dbReference type="PROSITE" id="PS50885">
    <property type="entry name" value="HAMP"/>
    <property type="match status" value="1"/>
</dbReference>
<dbReference type="GO" id="GO:0004673">
    <property type="term" value="F:protein histidine kinase activity"/>
    <property type="evidence" value="ECO:0007669"/>
    <property type="project" value="UniProtKB-EC"/>
</dbReference>
<feature type="compositionally biased region" description="Low complexity" evidence="12">
    <location>
        <begin position="1007"/>
        <end position="1017"/>
    </location>
</feature>
<keyword evidence="6 13" id="KW-0812">Transmembrane</keyword>
<dbReference type="InterPro" id="IPR050980">
    <property type="entry name" value="2C_sensor_his_kinase"/>
</dbReference>
<sequence length="1472" mass="148789">MTTVTSTERPSTWSERLDPRNWSLVAKLAVVGLVPTVLALSIGAVRVVDQANVAEELGRGSGLVDVHRQIETLTGALQTERDAAVRFVAGNRLGDRAAVDRAQATTDQALQASTAGLDAAEQQAPDLATARRQADTTLGQLPVIRSQVAEGPTAAADLTGRYTAVVQRTLGLDRALVGRLQTADTAGLTTAIAAGSSAREALQLERTVIGGALAAGTLEEQQRAQVTGAEASFQAAAGDFQSSLTPEQAESFGNFGAGQANGERNALRDQALSVPPGVAPPVDPNAWNAAVDRSVTAVDQSTAAAEQAFVDGRAAAAEQAGNTAGLNSVLLMLTILLTAGIILLLGRQMVRSLRLLRSSALEVAEQKLPAAVQSMRSGQAPNALVEPVPLDSRDEIGQVARAFDAVHGQAIRLAADQAALQQNVNSMFVNLSRRSQALVERQLQLIEQLESNEQDPDQLSNLFQLDHLATRMRRNSENLLVLAGTDLAKRNVAPVQVVDVLRAAVSEVEQYQRVVVQTPPNATIAGRAANDLVHLLAELLDNATNFSPPDSQVVMSTTRTADESLLVEISDRGVGMTDSELVDANQRLSGPAEVDVSASRRMGLFVVGRLAARHRVSVRLASAAVGGGSGGLSASVTVPPQLVPSAQLPEQRRDGDPGSWGGVPPQGGGQQAASQQAPALTGGGAPDGPRPDSPVAVNGNGRGGSLPSMVAGSDGPMTPTFEAGTPSSTTARNGSASSLPTRRPGSSLTKNAAPGDAGGQTADGSAPTLNGSAPQGLSAFAPSQDGAHDGRTPADVFTPADEAGSGPADGDAPHGAEAFRGTGPAPSGDGDGPSDDTGTGAGSLTDTEDTEAAVPAEGTDHTDTDGDADRSGGTAAPSAAAALGLAGAAAAAAAARARADRDMDDTVVLDRAIGDGPEDHRRTPAGDEGSGETDADAVTEDGPDGTAPDTDGSVDSRATDGDTDRDTDGTAPEETPLAARTNGIAPFPPAPGDRADARRTDGHAHDGTGAADAAGTDVSAPSGHTPSDDTDVDATGVDTTGVDAGGVGNTGAGSTATDPAEDDTTGTAASTDAPGTGADGDRPADTASVDGAAADNGSGETGSGDGGSAGTEPETAALPTIRPSGRTPMGGPLPARTNGSRPSPSRRPVMPARGAGPALPTRGPGRQGPPPAPARGPQQPAPQQAQPVQQAQHPEAPQERPVQQAPGRQAPAPLPKREGGRAAGPAGLAANAAGSSQDALFAPKVPVEGDRGQLRRPGAVESARAQTGFDMGQTTPIFDDIASAWFRSNRSVPVRWQDGAGPNDGAPAGAAAPAAPAAADAPAPPSGFASPADDVWRQAREATDGDESETAGDDLTTAGLPKRRPRARLLPGSAAGSTVLSPAPAEPRDAESVRGRLASYQQGVRQGRESASGVRRNALAGTTDTVDGDSEQHDPQDQHDRQGTRAPQGTTATGTPEPAADRPNSSDPEENQ</sequence>
<dbReference type="PANTHER" id="PTHR44936">
    <property type="entry name" value="SENSOR PROTEIN CREC"/>
    <property type="match status" value="1"/>
</dbReference>
<comment type="caution">
    <text evidence="15">The sequence shown here is derived from an EMBL/GenBank/DDBJ whole genome shotgun (WGS) entry which is preliminary data.</text>
</comment>
<feature type="compositionally biased region" description="Basic and acidic residues" evidence="12">
    <location>
        <begin position="957"/>
        <end position="968"/>
    </location>
</feature>
<dbReference type="GO" id="GO:0005524">
    <property type="term" value="F:ATP binding"/>
    <property type="evidence" value="ECO:0007669"/>
    <property type="project" value="UniProtKB-KW"/>
</dbReference>
<feature type="compositionally biased region" description="Basic and acidic residues" evidence="12">
    <location>
        <begin position="1334"/>
        <end position="1343"/>
    </location>
</feature>
<dbReference type="Pfam" id="PF08376">
    <property type="entry name" value="NIT"/>
    <property type="match status" value="1"/>
</dbReference>
<feature type="compositionally biased region" description="Low complexity" evidence="12">
    <location>
        <begin position="1033"/>
        <end position="1042"/>
    </location>
</feature>
<keyword evidence="7" id="KW-0547">Nucleotide-binding</keyword>
<dbReference type="Proteomes" id="UP000232453">
    <property type="component" value="Unassembled WGS sequence"/>
</dbReference>
<feature type="compositionally biased region" description="Gly residues" evidence="12">
    <location>
        <begin position="1099"/>
        <end position="1109"/>
    </location>
</feature>